<dbReference type="EMBL" id="BMIN01000027">
    <property type="protein sequence ID" value="GGD28659.1"/>
    <property type="molecule type" value="Genomic_DNA"/>
</dbReference>
<evidence type="ECO:0000313" key="2">
    <source>
        <dbReference type="Proteomes" id="UP000642571"/>
    </source>
</evidence>
<sequence length="102" mass="11678">MFSIILIHKAVAIPELEGWLLIDFSDGSKKFVDIKPLMEGVLEKLREPNVFHQVYVGPDLKTVTWPGELDLDPDQLYKDGIDVREIKKLFESAQGRNLLERA</sequence>
<dbReference type="InterPro" id="IPR018841">
    <property type="entry name" value="DUF2442"/>
</dbReference>
<comment type="caution">
    <text evidence="1">The sequence shown here is derived from an EMBL/GenBank/DDBJ whole genome shotgun (WGS) entry which is preliminary data.</text>
</comment>
<evidence type="ECO:0008006" key="3">
    <source>
        <dbReference type="Google" id="ProtNLM"/>
    </source>
</evidence>
<keyword evidence="2" id="KW-1185">Reference proteome</keyword>
<dbReference type="RefSeq" id="WP_229721318.1">
    <property type="nucleotide sequence ID" value="NZ_BMIN01000027.1"/>
</dbReference>
<accession>A0ABQ1QK78</accession>
<dbReference type="InterPro" id="IPR036782">
    <property type="entry name" value="NE0471-like_N"/>
</dbReference>
<dbReference type="Proteomes" id="UP000642571">
    <property type="component" value="Unassembled WGS sequence"/>
</dbReference>
<protein>
    <recommendedName>
        <fullName evidence="3">DUF2442 domain-containing protein</fullName>
    </recommendedName>
</protein>
<organism evidence="1 2">
    <name type="scientific">Pontibacillus salipaludis</name>
    <dbReference type="NCBI Taxonomy" id="1697394"/>
    <lineage>
        <taxon>Bacteria</taxon>
        <taxon>Bacillati</taxon>
        <taxon>Bacillota</taxon>
        <taxon>Bacilli</taxon>
        <taxon>Bacillales</taxon>
        <taxon>Bacillaceae</taxon>
        <taxon>Pontibacillus</taxon>
    </lineage>
</organism>
<dbReference type="SUPFAM" id="SSF143880">
    <property type="entry name" value="NE0471 N-terminal domain-like"/>
    <property type="match status" value="1"/>
</dbReference>
<gene>
    <name evidence="1" type="ORF">GCM10011389_40290</name>
</gene>
<dbReference type="Pfam" id="PF10387">
    <property type="entry name" value="DUF2442"/>
    <property type="match status" value="1"/>
</dbReference>
<name>A0ABQ1QK78_9BACI</name>
<evidence type="ECO:0000313" key="1">
    <source>
        <dbReference type="EMBL" id="GGD28659.1"/>
    </source>
</evidence>
<dbReference type="Gene3D" id="3.30.2020.10">
    <property type="entry name" value="NE0471-like N-terminal domain"/>
    <property type="match status" value="1"/>
</dbReference>
<reference evidence="2" key="1">
    <citation type="journal article" date="2019" name="Int. J. Syst. Evol. Microbiol.">
        <title>The Global Catalogue of Microorganisms (GCM) 10K type strain sequencing project: providing services to taxonomists for standard genome sequencing and annotation.</title>
        <authorList>
            <consortium name="The Broad Institute Genomics Platform"/>
            <consortium name="The Broad Institute Genome Sequencing Center for Infectious Disease"/>
            <person name="Wu L."/>
            <person name="Ma J."/>
        </authorList>
    </citation>
    <scope>NUCLEOTIDE SEQUENCE [LARGE SCALE GENOMIC DNA]</scope>
    <source>
        <strain evidence="2">CGMCC 1.15353</strain>
    </source>
</reference>
<proteinExistence type="predicted"/>